<accession>A0A1X7UHT0</accession>
<dbReference type="AlphaFoldDB" id="A0A1X7UHT0"/>
<proteinExistence type="predicted"/>
<protein>
    <submittedName>
        <fullName evidence="1">Uncharacterized protein</fullName>
    </submittedName>
</protein>
<organism evidence="1">
    <name type="scientific">Amphimedon queenslandica</name>
    <name type="common">Sponge</name>
    <dbReference type="NCBI Taxonomy" id="400682"/>
    <lineage>
        <taxon>Eukaryota</taxon>
        <taxon>Metazoa</taxon>
        <taxon>Porifera</taxon>
        <taxon>Demospongiae</taxon>
        <taxon>Heteroscleromorpha</taxon>
        <taxon>Haplosclerida</taxon>
        <taxon>Niphatidae</taxon>
        <taxon>Amphimedon</taxon>
    </lineage>
</organism>
<name>A0A1X7UHT0_AMPQE</name>
<reference evidence="1" key="1">
    <citation type="submission" date="2017-05" db="UniProtKB">
        <authorList>
            <consortium name="EnsemblMetazoa"/>
        </authorList>
    </citation>
    <scope>IDENTIFICATION</scope>
</reference>
<sequence>MANPGHFSLCDNQWNSIELYNLLLHRSAMLHPLHST</sequence>
<evidence type="ECO:0000313" key="1">
    <source>
        <dbReference type="EnsemblMetazoa" id="Aqu2.1.27514_001"/>
    </source>
</evidence>
<dbReference type="InParanoid" id="A0A1X7UHT0"/>
<dbReference type="EnsemblMetazoa" id="Aqu2.1.27514_001">
    <property type="protein sequence ID" value="Aqu2.1.27514_001"/>
    <property type="gene ID" value="Aqu2.1.27514"/>
</dbReference>